<feature type="domain" description="PPM-type phosphatase" evidence="6">
    <location>
        <begin position="27"/>
        <end position="331"/>
    </location>
</feature>
<name>A0A8S1GX68_9PELO</name>
<dbReference type="EMBL" id="CAJGYM010000008">
    <property type="protein sequence ID" value="CAD6188486.1"/>
    <property type="molecule type" value="Genomic_DNA"/>
</dbReference>
<protein>
    <recommendedName>
        <fullName evidence="6">PPM-type phosphatase domain-containing protein</fullName>
    </recommendedName>
</protein>
<dbReference type="Gene3D" id="3.60.40.10">
    <property type="entry name" value="PPM-type phosphatase domain"/>
    <property type="match status" value="1"/>
</dbReference>
<proteinExistence type="inferred from homology"/>
<dbReference type="InterPro" id="IPR015655">
    <property type="entry name" value="PP2C"/>
</dbReference>
<dbReference type="InterPro" id="IPR036457">
    <property type="entry name" value="PPM-type-like_dom_sf"/>
</dbReference>
<feature type="region of interest" description="Disordered" evidence="5">
    <location>
        <begin position="460"/>
        <end position="537"/>
    </location>
</feature>
<dbReference type="CDD" id="cd00143">
    <property type="entry name" value="PP2Cc"/>
    <property type="match status" value="1"/>
</dbReference>
<keyword evidence="2 4" id="KW-0378">Hydrolase</keyword>
<comment type="caution">
    <text evidence="7">The sequence shown here is derived from an EMBL/GenBank/DDBJ whole genome shotgun (WGS) entry which is preliminary data.</text>
</comment>
<evidence type="ECO:0000256" key="3">
    <source>
        <dbReference type="ARBA" id="ARBA00022912"/>
    </source>
</evidence>
<evidence type="ECO:0000256" key="5">
    <source>
        <dbReference type="SAM" id="MobiDB-lite"/>
    </source>
</evidence>
<evidence type="ECO:0000313" key="7">
    <source>
        <dbReference type="EMBL" id="CAD6188486.1"/>
    </source>
</evidence>
<evidence type="ECO:0000313" key="8">
    <source>
        <dbReference type="Proteomes" id="UP000835052"/>
    </source>
</evidence>
<feature type="compositionally biased region" description="Polar residues" evidence="5">
    <location>
        <begin position="678"/>
        <end position="690"/>
    </location>
</feature>
<dbReference type="InterPro" id="IPR000222">
    <property type="entry name" value="PP2C_BS"/>
</dbReference>
<evidence type="ECO:0000256" key="1">
    <source>
        <dbReference type="ARBA" id="ARBA00022723"/>
    </source>
</evidence>
<evidence type="ECO:0000259" key="6">
    <source>
        <dbReference type="PROSITE" id="PS51746"/>
    </source>
</evidence>
<keyword evidence="3 4" id="KW-0904">Protein phosphatase</keyword>
<organism evidence="7 8">
    <name type="scientific">Caenorhabditis auriculariae</name>
    <dbReference type="NCBI Taxonomy" id="2777116"/>
    <lineage>
        <taxon>Eukaryota</taxon>
        <taxon>Metazoa</taxon>
        <taxon>Ecdysozoa</taxon>
        <taxon>Nematoda</taxon>
        <taxon>Chromadorea</taxon>
        <taxon>Rhabditida</taxon>
        <taxon>Rhabditina</taxon>
        <taxon>Rhabditomorpha</taxon>
        <taxon>Rhabditoidea</taxon>
        <taxon>Rhabditidae</taxon>
        <taxon>Peloderinae</taxon>
        <taxon>Caenorhabditis</taxon>
    </lineage>
</organism>
<dbReference type="AlphaFoldDB" id="A0A8S1GX68"/>
<evidence type="ECO:0000256" key="4">
    <source>
        <dbReference type="RuleBase" id="RU003465"/>
    </source>
</evidence>
<dbReference type="SMART" id="SM00332">
    <property type="entry name" value="PP2Cc"/>
    <property type="match status" value="1"/>
</dbReference>
<dbReference type="FunFam" id="3.60.40.10:FF:000060">
    <property type="entry name" value="Protein phosphatase 2c"/>
    <property type="match status" value="1"/>
</dbReference>
<gene>
    <name evidence="7" type="ORF">CAUJ_LOCUS4405</name>
</gene>
<dbReference type="PROSITE" id="PS51746">
    <property type="entry name" value="PPM_2"/>
    <property type="match status" value="1"/>
</dbReference>
<reference evidence="7" key="1">
    <citation type="submission" date="2020-10" db="EMBL/GenBank/DDBJ databases">
        <authorList>
            <person name="Kikuchi T."/>
        </authorList>
    </citation>
    <scope>NUCLEOTIDE SEQUENCE</scope>
    <source>
        <strain evidence="7">NKZ352</strain>
    </source>
</reference>
<dbReference type="InterPro" id="IPR001932">
    <property type="entry name" value="PPM-type_phosphatase-like_dom"/>
</dbReference>
<dbReference type="SUPFAM" id="SSF81606">
    <property type="entry name" value="PP2C-like"/>
    <property type="match status" value="1"/>
</dbReference>
<dbReference type="PANTHER" id="PTHR47992">
    <property type="entry name" value="PROTEIN PHOSPHATASE"/>
    <property type="match status" value="1"/>
</dbReference>
<keyword evidence="8" id="KW-1185">Reference proteome</keyword>
<dbReference type="PROSITE" id="PS01032">
    <property type="entry name" value="PPM_1"/>
    <property type="match status" value="1"/>
</dbReference>
<feature type="region of interest" description="Disordered" evidence="5">
    <location>
        <begin position="643"/>
        <end position="696"/>
    </location>
</feature>
<dbReference type="GO" id="GO:0046872">
    <property type="term" value="F:metal ion binding"/>
    <property type="evidence" value="ECO:0007669"/>
    <property type="project" value="UniProtKB-KW"/>
</dbReference>
<accession>A0A8S1GX68</accession>
<feature type="compositionally biased region" description="Basic and acidic residues" evidence="5">
    <location>
        <begin position="460"/>
        <end position="485"/>
    </location>
</feature>
<dbReference type="OrthoDB" id="10025511at2759"/>
<sequence length="747" mass="83107">MKLELGQSVVRANGNGEISRKRGENLRITVAANQGGRKYMEDRVHIHTERNSDRSLKYTFLGVFDGHGGDEASDYVRNNLLKNITENPKFHSSNDEMILQAIREGFLSTHEGMKEVADDWPFTASGYPSTAGTTVSCIFIKNGKLYSGHVGDSAIFLGKRGLDGETIIVRKMTIDHKPENDLEYERIRVAGGRVVVKSGVARVIWRRAVKGQHLGLQRRSTTTEEIPFLSVARSLGDLWSFCEDTQEYIVSPDPDLDVCEIEDDDVCIVLASDGLTNVMTASQVVAVVEEEERVSRRVKANSNHARALLKSALDRWRSLRADNITVAAVMIDQEELKLNESQLYAKLGQYAEVHNLFTEKQDAMLQVTPTSNSAWETLRTPILYTGSKDPKFCKVSYRGPGFRTHEQELHEEEKHLRLQPSPSGGFELVEDGVIGSEEIQDDADILFTMEDGEDRALNRILREKTPPLSRRRESGGDCNRKEPELRNVLAGRALNPMENLDTSVASSLDESDEEDNLLNSAPSQRSQRKKTSPRTPKTCAILQKPRLRTPKMSANLEDSERRVTRSAAAAIAQVVVTSNAKNGFVVQYQAARSTVCLPPSPTTPTRAATNPEYGIITRSRDRSTRPNTVFPEDSSVNVTPKSICRKRKRSADDDGKSTGVTPLVRNMSLGREEGPTVVSRSASAPSTPSKISKEQELAVDDKVRASKWSLSKLDEMAEASRNVVEPPSKIRRIYGFMRRLVGLPDTK</sequence>
<dbReference type="GO" id="GO:0004722">
    <property type="term" value="F:protein serine/threonine phosphatase activity"/>
    <property type="evidence" value="ECO:0007669"/>
    <property type="project" value="InterPro"/>
</dbReference>
<evidence type="ECO:0000256" key="2">
    <source>
        <dbReference type="ARBA" id="ARBA00022801"/>
    </source>
</evidence>
<dbReference type="Pfam" id="PF00481">
    <property type="entry name" value="PP2C"/>
    <property type="match status" value="1"/>
</dbReference>
<dbReference type="Proteomes" id="UP000835052">
    <property type="component" value="Unassembled WGS sequence"/>
</dbReference>
<comment type="similarity">
    <text evidence="4">Belongs to the PP2C family.</text>
</comment>
<keyword evidence="1" id="KW-0479">Metal-binding</keyword>